<dbReference type="PANTHER" id="PTHR23511">
    <property type="entry name" value="SYNAPTIC VESICLE GLYCOPROTEIN 2"/>
    <property type="match status" value="1"/>
</dbReference>
<feature type="transmembrane region" description="Helical" evidence="7">
    <location>
        <begin position="424"/>
        <end position="445"/>
    </location>
</feature>
<feature type="transmembrane region" description="Helical" evidence="7">
    <location>
        <begin position="159"/>
        <end position="182"/>
    </location>
</feature>
<feature type="transmembrane region" description="Helical" evidence="7">
    <location>
        <begin position="451"/>
        <end position="474"/>
    </location>
</feature>
<dbReference type="Proteomes" id="UP000292118">
    <property type="component" value="Chromosome"/>
</dbReference>
<feature type="compositionally biased region" description="Low complexity" evidence="6">
    <location>
        <begin position="1"/>
        <end position="18"/>
    </location>
</feature>
<dbReference type="GO" id="GO:0005886">
    <property type="term" value="C:plasma membrane"/>
    <property type="evidence" value="ECO:0007669"/>
    <property type="project" value="UniProtKB-SubCell"/>
</dbReference>
<evidence type="ECO:0000256" key="2">
    <source>
        <dbReference type="ARBA" id="ARBA00022448"/>
    </source>
</evidence>
<keyword evidence="3 7" id="KW-0812">Transmembrane</keyword>
<reference evidence="9 10" key="1">
    <citation type="submission" date="2019-01" db="EMBL/GenBank/DDBJ databases">
        <title>Genome sequencing of strain FW10M-9.</title>
        <authorList>
            <person name="Heo J."/>
            <person name="Kim S.-J."/>
            <person name="Kim J.-S."/>
            <person name="Hong S.-B."/>
            <person name="Kwon S.-W."/>
        </authorList>
    </citation>
    <scope>NUCLEOTIDE SEQUENCE [LARGE SCALE GENOMIC DNA]</scope>
    <source>
        <strain evidence="9 10">FW10M-9</strain>
    </source>
</reference>
<evidence type="ECO:0000313" key="10">
    <source>
        <dbReference type="Proteomes" id="UP000292118"/>
    </source>
</evidence>
<dbReference type="RefSeq" id="WP_129190332.1">
    <property type="nucleotide sequence ID" value="NZ_CP035493.1"/>
</dbReference>
<dbReference type="InterPro" id="IPR036259">
    <property type="entry name" value="MFS_trans_sf"/>
</dbReference>
<evidence type="ECO:0000256" key="4">
    <source>
        <dbReference type="ARBA" id="ARBA00022989"/>
    </source>
</evidence>
<evidence type="ECO:0000256" key="5">
    <source>
        <dbReference type="ARBA" id="ARBA00023136"/>
    </source>
</evidence>
<dbReference type="PROSITE" id="PS00217">
    <property type="entry name" value="SUGAR_TRANSPORT_2"/>
    <property type="match status" value="1"/>
</dbReference>
<dbReference type="InterPro" id="IPR020846">
    <property type="entry name" value="MFS_dom"/>
</dbReference>
<dbReference type="PROSITE" id="PS00216">
    <property type="entry name" value="SUGAR_TRANSPORT_1"/>
    <property type="match status" value="2"/>
</dbReference>
<name>A0A4P6F6Y4_9MICO</name>
<feature type="transmembrane region" description="Helical" evidence="7">
    <location>
        <begin position="126"/>
        <end position="147"/>
    </location>
</feature>
<feature type="transmembrane region" description="Helical" evidence="7">
    <location>
        <begin position="303"/>
        <end position="323"/>
    </location>
</feature>
<gene>
    <name evidence="9" type="ORF">ET471_17150</name>
</gene>
<feature type="domain" description="Major facilitator superfamily (MFS) profile" evidence="8">
    <location>
        <begin position="35"/>
        <end position="479"/>
    </location>
</feature>
<dbReference type="AlphaFoldDB" id="A0A4P6F6Y4"/>
<feature type="transmembrane region" description="Helical" evidence="7">
    <location>
        <begin position="188"/>
        <end position="206"/>
    </location>
</feature>
<feature type="transmembrane region" description="Helical" evidence="7">
    <location>
        <begin position="366"/>
        <end position="385"/>
    </location>
</feature>
<dbReference type="PANTHER" id="PTHR23511:SF34">
    <property type="entry name" value="SYNAPTIC VESICLE GLYCOPROTEIN 2"/>
    <property type="match status" value="1"/>
</dbReference>
<feature type="transmembrane region" description="Helical" evidence="7">
    <location>
        <begin position="101"/>
        <end position="120"/>
    </location>
</feature>
<evidence type="ECO:0000256" key="3">
    <source>
        <dbReference type="ARBA" id="ARBA00022692"/>
    </source>
</evidence>
<feature type="transmembrane region" description="Helical" evidence="7">
    <location>
        <begin position="391"/>
        <end position="412"/>
    </location>
</feature>
<feature type="transmembrane region" description="Helical" evidence="7">
    <location>
        <begin position="35"/>
        <end position="61"/>
    </location>
</feature>
<dbReference type="SUPFAM" id="SSF103473">
    <property type="entry name" value="MFS general substrate transporter"/>
    <property type="match status" value="1"/>
</dbReference>
<dbReference type="EMBL" id="CP035493">
    <property type="protein sequence ID" value="QAY71542.1"/>
    <property type="molecule type" value="Genomic_DNA"/>
</dbReference>
<dbReference type="Gene3D" id="1.20.1250.20">
    <property type="entry name" value="MFS general substrate transporter like domains"/>
    <property type="match status" value="2"/>
</dbReference>
<dbReference type="InterPro" id="IPR005828">
    <property type="entry name" value="MFS_sugar_transport-like"/>
</dbReference>
<keyword evidence="10" id="KW-1185">Reference proteome</keyword>
<feature type="region of interest" description="Disordered" evidence="6">
    <location>
        <begin position="1"/>
        <end position="20"/>
    </location>
</feature>
<evidence type="ECO:0000256" key="6">
    <source>
        <dbReference type="SAM" id="MobiDB-lite"/>
    </source>
</evidence>
<dbReference type="GO" id="GO:0022857">
    <property type="term" value="F:transmembrane transporter activity"/>
    <property type="evidence" value="ECO:0007669"/>
    <property type="project" value="InterPro"/>
</dbReference>
<proteinExistence type="predicted"/>
<dbReference type="InterPro" id="IPR005829">
    <property type="entry name" value="Sugar_transporter_CS"/>
</dbReference>
<evidence type="ECO:0000256" key="7">
    <source>
        <dbReference type="SAM" id="Phobius"/>
    </source>
</evidence>
<dbReference type="OrthoDB" id="9787026at2"/>
<evidence type="ECO:0000259" key="8">
    <source>
        <dbReference type="PROSITE" id="PS50850"/>
    </source>
</evidence>
<dbReference type="CDD" id="cd17316">
    <property type="entry name" value="MFS_SV2_like"/>
    <property type="match status" value="1"/>
</dbReference>
<dbReference type="KEGG" id="xya:ET471_17150"/>
<evidence type="ECO:0000313" key="9">
    <source>
        <dbReference type="EMBL" id="QAY71542.1"/>
    </source>
</evidence>
<evidence type="ECO:0000256" key="1">
    <source>
        <dbReference type="ARBA" id="ARBA00004651"/>
    </source>
</evidence>
<protein>
    <submittedName>
        <fullName evidence="9">MFS transporter</fullName>
    </submittedName>
</protein>
<organism evidence="9 10">
    <name type="scientific">Xylanimonas protaetiae</name>
    <dbReference type="NCBI Taxonomy" id="2509457"/>
    <lineage>
        <taxon>Bacteria</taxon>
        <taxon>Bacillati</taxon>
        <taxon>Actinomycetota</taxon>
        <taxon>Actinomycetes</taxon>
        <taxon>Micrococcales</taxon>
        <taxon>Promicromonosporaceae</taxon>
        <taxon>Xylanimonas</taxon>
    </lineage>
</organism>
<keyword evidence="4 7" id="KW-1133">Transmembrane helix</keyword>
<feature type="transmembrane region" description="Helical" evidence="7">
    <location>
        <begin position="338"/>
        <end position="359"/>
    </location>
</feature>
<keyword evidence="5 7" id="KW-0472">Membrane</keyword>
<comment type="subcellular location">
    <subcellularLocation>
        <location evidence="1">Cell membrane</location>
        <topology evidence="1">Multi-pass membrane protein</topology>
    </subcellularLocation>
</comment>
<feature type="transmembrane region" description="Helical" evidence="7">
    <location>
        <begin position="73"/>
        <end position="94"/>
    </location>
</feature>
<sequence>MTTASSRPGSTTSPGPLTRSERLDRLPFTRAHLRLLVGSGVGWALDAMDVGIMSFVLVAIGEQWSLSTGERSLLGSVGFAGMAVGAALGGLLADRVGRRQVFALTLLVYGLATGASALAGGLAVLIALRFVVGLGLGAELPVASTLVSEYAPARIRGRVVVILESFWAVGWIAAAVVGLLLVPSSDAGWRWAFAIGLVPAAYALYVRSRLPESVRFLERSGRHAEAESAVRVFEASAGIAAPSSDDVAASDLTAGAAPGRTAGAVPGPVASVAPGLATGAAPAGAGRVPVRALFAAALRRRTVALWLTWFGVNFAYYGAFTWIPTLLVADGFSMVRSFGYTLVITLAQLPGYAVAAWLIEVWGRRAVLVSFLAGSAVAALGFGLAGSVPQILVAGIALSFFNLGAWGALYAVTPESYPTPVRATGAGSATAFGRIASILAPLVTLPLHDRIGTGGVFAVFAAAFVLAMGGASLLTELKGTRLDESV</sequence>
<dbReference type="PROSITE" id="PS50850">
    <property type="entry name" value="MFS"/>
    <property type="match status" value="1"/>
</dbReference>
<accession>A0A4P6F6Y4</accession>
<keyword evidence="2" id="KW-0813">Transport</keyword>
<dbReference type="Pfam" id="PF00083">
    <property type="entry name" value="Sugar_tr"/>
    <property type="match status" value="1"/>
</dbReference>